<dbReference type="HOGENOM" id="CLU_072952_1_0_6"/>
<dbReference type="EMBL" id="CP002209">
    <property type="protein sequence ID" value="ADN77931.1"/>
    <property type="molecule type" value="Genomic_DNA"/>
</dbReference>
<protein>
    <recommendedName>
        <fullName evidence="1">Glyoxalase</fullName>
    </recommendedName>
</protein>
<dbReference type="Proteomes" id="UP000006683">
    <property type="component" value="Chromosome"/>
</dbReference>
<comment type="similarity">
    <text evidence="1">Belongs to the peptidase C56 family.</text>
</comment>
<evidence type="ECO:0000256" key="1">
    <source>
        <dbReference type="PIRNR" id="PIRNR006320"/>
    </source>
</evidence>
<keyword evidence="3" id="KW-1185">Reference proteome</keyword>
<comment type="function">
    <text evidence="1">Displays glyoxalase activity, catalyzing the conversion of glyoxal to glycolate.</text>
</comment>
<accession>E1SR01</accession>
<dbReference type="PANTHER" id="PTHR10224:SF12">
    <property type="entry name" value="GLYOXALASE ELBB"/>
    <property type="match status" value="1"/>
</dbReference>
<dbReference type="MEROPS" id="C56.975"/>
<dbReference type="RefSeq" id="WP_013347236.1">
    <property type="nucleotide sequence ID" value="NC_014541.1"/>
</dbReference>
<dbReference type="GO" id="GO:0016829">
    <property type="term" value="F:lyase activity"/>
    <property type="evidence" value="ECO:0007669"/>
    <property type="project" value="UniProtKB-UniRule"/>
</dbReference>
<dbReference type="PIRSF" id="PIRSF006320">
    <property type="entry name" value="Elb2"/>
    <property type="match status" value="1"/>
</dbReference>
<evidence type="ECO:0000313" key="2">
    <source>
        <dbReference type="EMBL" id="ADN77931.1"/>
    </source>
</evidence>
<dbReference type="CDD" id="cd03133">
    <property type="entry name" value="GATase1_ES1"/>
    <property type="match status" value="1"/>
</dbReference>
<evidence type="ECO:0000313" key="3">
    <source>
        <dbReference type="Proteomes" id="UP000006683"/>
    </source>
</evidence>
<reference evidence="2 3" key="1">
    <citation type="journal article" date="2010" name="Stand. Genomic Sci.">
        <title>Complete genome sequence of Ferrimonas balearica type strain (PAT).</title>
        <authorList>
            <person name="Nolan M."/>
            <person name="Sikorski J."/>
            <person name="Davenport K."/>
            <person name="Lucas S."/>
            <person name="Glavina Del Rio T."/>
            <person name="Tice H."/>
            <person name="Cheng J."/>
            <person name="Goodwin L."/>
            <person name="Pitluck S."/>
            <person name="Liolios K."/>
            <person name="Ivanova N."/>
            <person name="Mavromatis K."/>
            <person name="Ovchinnikova G."/>
            <person name="Pati A."/>
            <person name="Chen A."/>
            <person name="Palaniappan K."/>
            <person name="Land M."/>
            <person name="Hauser L."/>
            <person name="Chang Y."/>
            <person name="Jeffries C."/>
            <person name="Tapia R."/>
            <person name="Brettin T."/>
            <person name="Detter J."/>
            <person name="Han C."/>
            <person name="Yasawong M."/>
            <person name="Rohde M."/>
            <person name="Tindall B."/>
            <person name="Goker M."/>
            <person name="Woyke T."/>
            <person name="Bristow J."/>
            <person name="Eisen J."/>
            <person name="Markowitz V."/>
            <person name="Hugenholtz P."/>
            <person name="Kyrpides N."/>
            <person name="Klenk H."/>
            <person name="Lapidus A."/>
        </authorList>
    </citation>
    <scope>NUCLEOTIDE SEQUENCE [LARGE SCALE GENOMIC DNA]</scope>
    <source>
        <strain evidence="3">DSM 9799 / CCM 4581 / KCTC 23876 / PAT</strain>
    </source>
</reference>
<dbReference type="OrthoDB" id="5605062at2"/>
<dbReference type="PANTHER" id="PTHR10224">
    <property type="entry name" value="ES1 PROTEIN HOMOLOG, MITOCHONDRIAL"/>
    <property type="match status" value="1"/>
</dbReference>
<dbReference type="InterPro" id="IPR026041">
    <property type="entry name" value="ElbB"/>
</dbReference>
<dbReference type="GeneID" id="67183932"/>
<keyword evidence="1" id="KW-0456">Lyase</keyword>
<dbReference type="AlphaFoldDB" id="E1SR01"/>
<dbReference type="Gene3D" id="3.40.50.880">
    <property type="match status" value="1"/>
</dbReference>
<organism evidence="2 3">
    <name type="scientific">Ferrimonas balearica (strain DSM 9799 / CCM 4581 / KCTC 23876 / PAT)</name>
    <dbReference type="NCBI Taxonomy" id="550540"/>
    <lineage>
        <taxon>Bacteria</taxon>
        <taxon>Pseudomonadati</taxon>
        <taxon>Pseudomonadota</taxon>
        <taxon>Gammaproteobacteria</taxon>
        <taxon>Alteromonadales</taxon>
        <taxon>Ferrimonadaceae</taxon>
        <taxon>Ferrimonas</taxon>
    </lineage>
</organism>
<gene>
    <name evidence="2" type="ordered locus">Fbal_3738</name>
</gene>
<name>E1SR01_FERBD</name>
<dbReference type="KEGG" id="fbl:Fbal_3738"/>
<sequence>MKPIAVILSGCGVFDGSEIHESVLTLLSLSRAGVAYQCFAPDRDQRHVVNHLTGEVAEGEQRNILVESARIARGEIQPLSALVVDDFAAVILPGGFGAAKNLCDFAVAGAGCEVEEDVMAACRAFTAAGKPSGFLCIAPIMLPKLYGEGVKGTIGTDAGTAEAFTQMGGAHQDCLVTDIVVDEVHQVVSSPAYMLAGNVAEAAEGIDKLVQQVVAMCQR</sequence>
<proteinExistence type="inferred from homology"/>
<dbReference type="NCBIfam" id="NF008747">
    <property type="entry name" value="PRK11780.1"/>
    <property type="match status" value="1"/>
</dbReference>
<comment type="catalytic activity">
    <reaction evidence="1">
        <text>glyoxal + H2O = glycolate + H(+)</text>
        <dbReference type="Rhea" id="RHEA:51672"/>
        <dbReference type="ChEBI" id="CHEBI:15377"/>
        <dbReference type="ChEBI" id="CHEBI:15378"/>
        <dbReference type="ChEBI" id="CHEBI:29805"/>
        <dbReference type="ChEBI" id="CHEBI:34779"/>
    </reaction>
</comment>
<dbReference type="SUPFAM" id="SSF52317">
    <property type="entry name" value="Class I glutamine amidotransferase-like"/>
    <property type="match status" value="1"/>
</dbReference>
<dbReference type="eggNOG" id="COG3155">
    <property type="taxonomic scope" value="Bacteria"/>
</dbReference>
<dbReference type="InterPro" id="IPR029062">
    <property type="entry name" value="Class_I_gatase-like"/>
</dbReference>